<keyword evidence="2" id="KW-0067">ATP-binding</keyword>
<dbReference type="Gene3D" id="3.40.50.300">
    <property type="entry name" value="P-loop containing nucleotide triphosphate hydrolases"/>
    <property type="match status" value="1"/>
</dbReference>
<feature type="domain" description="Response regulatory" evidence="9">
    <location>
        <begin position="7"/>
        <end position="121"/>
    </location>
</feature>
<dbReference type="Proteomes" id="UP000191257">
    <property type="component" value="Chromosome"/>
</dbReference>
<keyword evidence="5" id="KW-0238">DNA-binding</keyword>
<dbReference type="InterPro" id="IPR002197">
    <property type="entry name" value="HTH_Fis"/>
</dbReference>
<dbReference type="SUPFAM" id="SSF52172">
    <property type="entry name" value="CheY-like"/>
    <property type="match status" value="1"/>
</dbReference>
<evidence type="ECO:0000256" key="3">
    <source>
        <dbReference type="ARBA" id="ARBA00023012"/>
    </source>
</evidence>
<dbReference type="InterPro" id="IPR009057">
    <property type="entry name" value="Homeodomain-like_sf"/>
</dbReference>
<dbReference type="GO" id="GO:0043565">
    <property type="term" value="F:sequence-specific DNA binding"/>
    <property type="evidence" value="ECO:0007669"/>
    <property type="project" value="InterPro"/>
</dbReference>
<dbReference type="Pfam" id="PF00158">
    <property type="entry name" value="Sigma54_activat"/>
    <property type="match status" value="1"/>
</dbReference>
<reference evidence="10" key="1">
    <citation type="submission" date="2017-12" db="EMBL/GenBank/DDBJ databases">
        <title>FDA dAtabase for Regulatory Grade micrObial Sequences (FDA-ARGOS): Supporting development and validation of Infectious Disease Dx tests.</title>
        <authorList>
            <person name="Campos J."/>
            <person name="Goldberg B."/>
            <person name="Tallon L."/>
            <person name="Sadzewicz L."/>
            <person name="Sengamalay N."/>
            <person name="Ott S."/>
            <person name="Godinez A."/>
            <person name="Nagaraj S."/>
            <person name="Vyas G."/>
            <person name="Aluvathingal J."/>
            <person name="Nadendla S."/>
            <person name="Geyer C."/>
            <person name="Nandy P."/>
            <person name="Hobson J."/>
            <person name="Sichtig H."/>
        </authorList>
    </citation>
    <scope>NUCLEOTIDE SEQUENCE</scope>
    <source>
        <strain evidence="10">FDAARGOS_252</strain>
    </source>
</reference>
<dbReference type="Gene3D" id="1.10.8.60">
    <property type="match status" value="1"/>
</dbReference>
<dbReference type="SMART" id="SM00448">
    <property type="entry name" value="REC"/>
    <property type="match status" value="1"/>
</dbReference>
<evidence type="ECO:0000256" key="6">
    <source>
        <dbReference type="ARBA" id="ARBA00023163"/>
    </source>
</evidence>
<evidence type="ECO:0000256" key="4">
    <source>
        <dbReference type="ARBA" id="ARBA00023015"/>
    </source>
</evidence>
<dbReference type="Gene3D" id="3.40.50.2300">
    <property type="match status" value="1"/>
</dbReference>
<dbReference type="PROSITE" id="PS50110">
    <property type="entry name" value="RESPONSE_REGULATORY"/>
    <property type="match status" value="1"/>
</dbReference>
<dbReference type="eggNOG" id="COG2204">
    <property type="taxonomic scope" value="Bacteria"/>
</dbReference>
<evidence type="ECO:0000259" key="9">
    <source>
        <dbReference type="PROSITE" id="PS50110"/>
    </source>
</evidence>
<dbReference type="PANTHER" id="PTHR32071:SF117">
    <property type="entry name" value="PTS-DEPENDENT DIHYDROXYACETONE KINASE OPERON REGULATORY PROTEIN-RELATED"/>
    <property type="match status" value="1"/>
</dbReference>
<protein>
    <submittedName>
        <fullName evidence="10">Sigma-54-dependent Fis family transcriptional regulator</fullName>
    </submittedName>
</protein>
<keyword evidence="11" id="KW-1185">Reference proteome</keyword>
<evidence type="ECO:0000256" key="5">
    <source>
        <dbReference type="ARBA" id="ARBA00023125"/>
    </source>
</evidence>
<gene>
    <name evidence="10" type="ORF">A6J80_04145</name>
</gene>
<evidence type="ECO:0000313" key="11">
    <source>
        <dbReference type="Proteomes" id="UP000191257"/>
    </source>
</evidence>
<feature type="domain" description="Sigma-54 factor interaction" evidence="8">
    <location>
        <begin position="165"/>
        <end position="393"/>
    </location>
</feature>
<dbReference type="AlphaFoldDB" id="A0A1V0GPQ5"/>
<dbReference type="STRING" id="147645.A6J80_04145"/>
<evidence type="ECO:0000259" key="8">
    <source>
        <dbReference type="PROSITE" id="PS50045"/>
    </source>
</evidence>
<dbReference type="KEGG" id="pye:A6J80_04145"/>
<dbReference type="CDD" id="cd00009">
    <property type="entry name" value="AAA"/>
    <property type="match status" value="1"/>
</dbReference>
<dbReference type="EMBL" id="CP020442">
    <property type="protein sequence ID" value="ARC35679.1"/>
    <property type="molecule type" value="Genomic_DNA"/>
</dbReference>
<accession>A0A1V0GPQ5</accession>
<keyword evidence="1" id="KW-0547">Nucleotide-binding</keyword>
<name>A0A1V0GPQ5_9RHOB</name>
<keyword evidence="4" id="KW-0805">Transcription regulation</keyword>
<dbReference type="InterPro" id="IPR058031">
    <property type="entry name" value="AAA_lid_NorR"/>
</dbReference>
<dbReference type="Pfam" id="PF25601">
    <property type="entry name" value="AAA_lid_14"/>
    <property type="match status" value="1"/>
</dbReference>
<dbReference type="InterPro" id="IPR001789">
    <property type="entry name" value="Sig_transdc_resp-reg_receiver"/>
</dbReference>
<evidence type="ECO:0000256" key="1">
    <source>
        <dbReference type="ARBA" id="ARBA00022741"/>
    </source>
</evidence>
<keyword evidence="3" id="KW-0902">Two-component regulatory system</keyword>
<evidence type="ECO:0000256" key="7">
    <source>
        <dbReference type="PROSITE-ProRule" id="PRU00169"/>
    </source>
</evidence>
<dbReference type="PANTHER" id="PTHR32071">
    <property type="entry name" value="TRANSCRIPTIONAL REGULATORY PROTEIN"/>
    <property type="match status" value="1"/>
</dbReference>
<dbReference type="Pfam" id="PF02954">
    <property type="entry name" value="HTH_8"/>
    <property type="match status" value="1"/>
</dbReference>
<dbReference type="InterPro" id="IPR002078">
    <property type="entry name" value="Sigma_54_int"/>
</dbReference>
<feature type="modified residue" description="4-aspartylphosphate" evidence="7">
    <location>
        <position position="55"/>
    </location>
</feature>
<evidence type="ECO:0000256" key="2">
    <source>
        <dbReference type="ARBA" id="ARBA00022840"/>
    </source>
</evidence>
<sequence length="493" mass="54254">MRESRPSVLLIDDEPHSLASMRMALEDEFDILTASDTRTGSAIMADEWVQVVICDQRMPGQTGVEFLAQVRERWPETVRLLITGYTDPEAMAAAINDAGVHQFVQKPWHPDHLLVCVRNAARLFQLARDNERMALEMRHLTSTAESRLAKRRRALIDGMGFESVLRSPQSPMNAVVTAARQFAAFDVPVLLTGEPATGKAQLARAMHMASLRSDRPFLSLNLAGMPEELIAIELLGAKRGVVPGGTSRIGLFQKADRGTLYLAGVETLSPAMQLVLLRVLRQGAFTPVGGQEVVTSNLRLMAGAGCDPAALVAEGRFRPDLYYALAVAELTLPPLRQRRGDVALLAQHILIDLAVRHGKLVHGFDVAALEFLENYDWPGNIAELSNEIIRMLIFAQDSVLGADLISRAILQGPPSETGADRSAQAVLTGDGTLKDRVELIEMRILRETLTRHRWNKSRAAAELGLSRVGLRAKLDRYGITDPSDRLSQDEEEE</sequence>
<dbReference type="Pfam" id="PF00072">
    <property type="entry name" value="Response_reg"/>
    <property type="match status" value="1"/>
</dbReference>
<dbReference type="PRINTS" id="PR01590">
    <property type="entry name" value="HTHFIS"/>
</dbReference>
<keyword evidence="7" id="KW-0597">Phosphoprotein</keyword>
<dbReference type="GO" id="GO:0006355">
    <property type="term" value="P:regulation of DNA-templated transcription"/>
    <property type="evidence" value="ECO:0007669"/>
    <property type="project" value="InterPro"/>
</dbReference>
<dbReference type="InterPro" id="IPR011006">
    <property type="entry name" value="CheY-like_superfamily"/>
</dbReference>
<keyword evidence="6" id="KW-0804">Transcription</keyword>
<proteinExistence type="predicted"/>
<dbReference type="SUPFAM" id="SSF46689">
    <property type="entry name" value="Homeodomain-like"/>
    <property type="match status" value="1"/>
</dbReference>
<organism evidence="10 11">
    <name type="scientific">Paracoccus yeei</name>
    <dbReference type="NCBI Taxonomy" id="147645"/>
    <lineage>
        <taxon>Bacteria</taxon>
        <taxon>Pseudomonadati</taxon>
        <taxon>Pseudomonadota</taxon>
        <taxon>Alphaproteobacteria</taxon>
        <taxon>Rhodobacterales</taxon>
        <taxon>Paracoccaceae</taxon>
        <taxon>Paracoccus</taxon>
    </lineage>
</organism>
<dbReference type="SUPFAM" id="SSF52540">
    <property type="entry name" value="P-loop containing nucleoside triphosphate hydrolases"/>
    <property type="match status" value="1"/>
</dbReference>
<dbReference type="Gene3D" id="1.10.10.60">
    <property type="entry name" value="Homeodomain-like"/>
    <property type="match status" value="1"/>
</dbReference>
<dbReference type="PROSITE" id="PS50045">
    <property type="entry name" value="SIGMA54_INTERACT_4"/>
    <property type="match status" value="1"/>
</dbReference>
<dbReference type="GO" id="GO:0000160">
    <property type="term" value="P:phosphorelay signal transduction system"/>
    <property type="evidence" value="ECO:0007669"/>
    <property type="project" value="UniProtKB-KW"/>
</dbReference>
<dbReference type="GO" id="GO:0005524">
    <property type="term" value="F:ATP binding"/>
    <property type="evidence" value="ECO:0007669"/>
    <property type="project" value="UniProtKB-KW"/>
</dbReference>
<evidence type="ECO:0000313" key="10">
    <source>
        <dbReference type="EMBL" id="ARC35679.1"/>
    </source>
</evidence>
<dbReference type="RefSeq" id="WP_080620607.1">
    <property type="nucleotide sequence ID" value="NZ_CAWMZI010000001.1"/>
</dbReference>
<dbReference type="InterPro" id="IPR027417">
    <property type="entry name" value="P-loop_NTPase"/>
</dbReference>